<dbReference type="Proteomes" id="UP000004994">
    <property type="component" value="Chromosome 5"/>
</dbReference>
<dbReference type="EnsemblPlants" id="Solyc05g025930.1.1">
    <property type="protein sequence ID" value="Solyc05g025930.1.1.1"/>
    <property type="gene ID" value="Solyc05g025930.1"/>
</dbReference>
<organism evidence="1">
    <name type="scientific">Solanum lycopersicum</name>
    <name type="common">Tomato</name>
    <name type="synonym">Lycopersicon esculentum</name>
    <dbReference type="NCBI Taxonomy" id="4081"/>
    <lineage>
        <taxon>Eukaryota</taxon>
        <taxon>Viridiplantae</taxon>
        <taxon>Streptophyta</taxon>
        <taxon>Embryophyta</taxon>
        <taxon>Tracheophyta</taxon>
        <taxon>Spermatophyta</taxon>
        <taxon>Magnoliopsida</taxon>
        <taxon>eudicotyledons</taxon>
        <taxon>Gunneridae</taxon>
        <taxon>Pentapetalae</taxon>
        <taxon>asterids</taxon>
        <taxon>lamiids</taxon>
        <taxon>Solanales</taxon>
        <taxon>Solanaceae</taxon>
        <taxon>Solanoideae</taxon>
        <taxon>Solaneae</taxon>
        <taxon>Solanum</taxon>
        <taxon>Solanum subgen. Lycopersicon</taxon>
    </lineage>
</organism>
<dbReference type="Gramene" id="Solyc05g025930.1.1">
    <property type="protein sequence ID" value="Solyc05g025930.1.1.1"/>
    <property type="gene ID" value="Solyc05g025930.1"/>
</dbReference>
<protein>
    <submittedName>
        <fullName evidence="1">Uncharacterized protein</fullName>
    </submittedName>
</protein>
<dbReference type="AlphaFoldDB" id="A0A3Q7GJH5"/>
<accession>A0A3Q7GJH5</accession>
<sequence length="63" mass="7108">MANKLYFDELVVSKFDIHAKGFLSQAYSRISVLFSILRDGIGESPSLVKLSMDVLADQLCKWI</sequence>
<keyword evidence="2" id="KW-1185">Reference proteome</keyword>
<reference evidence="1" key="1">
    <citation type="journal article" date="2012" name="Nature">
        <title>The tomato genome sequence provides insights into fleshy fruit evolution.</title>
        <authorList>
            <consortium name="Tomato Genome Consortium"/>
        </authorList>
    </citation>
    <scope>NUCLEOTIDE SEQUENCE [LARGE SCALE GENOMIC DNA]</scope>
    <source>
        <strain evidence="1">cv. Heinz 1706</strain>
    </source>
</reference>
<dbReference type="PaxDb" id="4081-Solyc05g025930.1.1"/>
<evidence type="ECO:0000313" key="1">
    <source>
        <dbReference type="EnsemblPlants" id="Solyc05g025930.1.1.1"/>
    </source>
</evidence>
<reference evidence="1" key="2">
    <citation type="submission" date="2019-01" db="UniProtKB">
        <authorList>
            <consortium name="EnsemblPlants"/>
        </authorList>
    </citation>
    <scope>IDENTIFICATION</scope>
    <source>
        <strain evidence="1">cv. Heinz 1706</strain>
    </source>
</reference>
<dbReference type="InParanoid" id="A0A3Q7GJH5"/>
<name>A0A3Q7GJH5_SOLLC</name>
<proteinExistence type="predicted"/>
<evidence type="ECO:0000313" key="2">
    <source>
        <dbReference type="Proteomes" id="UP000004994"/>
    </source>
</evidence>